<dbReference type="CDD" id="cd12261">
    <property type="entry name" value="RRM1_3_MRN1"/>
    <property type="match status" value="1"/>
</dbReference>
<dbReference type="Proteomes" id="UP000011761">
    <property type="component" value="Unassembled WGS sequence"/>
</dbReference>
<dbReference type="SUPFAM" id="SSF54928">
    <property type="entry name" value="RNA-binding domain, RBD"/>
    <property type="match status" value="1"/>
</dbReference>
<dbReference type="KEGG" id="bcom:BAUCODRAFT_77457"/>
<keyword evidence="2" id="KW-1185">Reference proteome</keyword>
<reference evidence="1 2" key="1">
    <citation type="journal article" date="2012" name="PLoS Pathog.">
        <title>Diverse lifestyles and strategies of plant pathogenesis encoded in the genomes of eighteen Dothideomycetes fungi.</title>
        <authorList>
            <person name="Ohm R.A."/>
            <person name="Feau N."/>
            <person name="Henrissat B."/>
            <person name="Schoch C.L."/>
            <person name="Horwitz B.A."/>
            <person name="Barry K.W."/>
            <person name="Condon B.J."/>
            <person name="Copeland A.C."/>
            <person name="Dhillon B."/>
            <person name="Glaser F."/>
            <person name="Hesse C.N."/>
            <person name="Kosti I."/>
            <person name="LaButti K."/>
            <person name="Lindquist E.A."/>
            <person name="Lucas S."/>
            <person name="Salamov A.A."/>
            <person name="Bradshaw R.E."/>
            <person name="Ciuffetti L."/>
            <person name="Hamelin R.C."/>
            <person name="Kema G.H.J."/>
            <person name="Lawrence C."/>
            <person name="Scott J.A."/>
            <person name="Spatafora J.W."/>
            <person name="Turgeon B.G."/>
            <person name="de Wit P.J.G.M."/>
            <person name="Zhong S."/>
            <person name="Goodwin S.B."/>
            <person name="Grigoriev I.V."/>
        </authorList>
    </citation>
    <scope>NUCLEOTIDE SEQUENCE [LARGE SCALE GENOMIC DNA]</scope>
    <source>
        <strain evidence="1 2">UAMH 10762</strain>
    </source>
</reference>
<evidence type="ECO:0000313" key="1">
    <source>
        <dbReference type="EMBL" id="EMC92764.1"/>
    </source>
</evidence>
<dbReference type="AlphaFoldDB" id="M2N1E7"/>
<name>M2N1E7_BAUPA</name>
<evidence type="ECO:0008006" key="3">
    <source>
        <dbReference type="Google" id="ProtNLM"/>
    </source>
</evidence>
<dbReference type="RefSeq" id="XP_007679971.1">
    <property type="nucleotide sequence ID" value="XM_007681781.1"/>
</dbReference>
<organism evidence="1 2">
    <name type="scientific">Baudoinia panamericana (strain UAMH 10762)</name>
    <name type="common">Angels' share fungus</name>
    <name type="synonym">Baudoinia compniacensis (strain UAMH 10762)</name>
    <dbReference type="NCBI Taxonomy" id="717646"/>
    <lineage>
        <taxon>Eukaryota</taxon>
        <taxon>Fungi</taxon>
        <taxon>Dikarya</taxon>
        <taxon>Ascomycota</taxon>
        <taxon>Pezizomycotina</taxon>
        <taxon>Dothideomycetes</taxon>
        <taxon>Dothideomycetidae</taxon>
        <taxon>Mycosphaerellales</taxon>
        <taxon>Teratosphaeriaceae</taxon>
        <taxon>Baudoinia</taxon>
    </lineage>
</organism>
<protein>
    <recommendedName>
        <fullName evidence="3">RRM domain-containing protein</fullName>
    </recommendedName>
</protein>
<proteinExistence type="predicted"/>
<evidence type="ECO:0000313" key="2">
    <source>
        <dbReference type="Proteomes" id="UP000011761"/>
    </source>
</evidence>
<dbReference type="InterPro" id="IPR035979">
    <property type="entry name" value="RBD_domain_sf"/>
</dbReference>
<dbReference type="GeneID" id="19117095"/>
<sequence length="250" mass="28020">MPNLQAPQERRTLYFSGLSDRTTYKDLLSVVKGGKVLSVNLRSDRSATITFWDGAAEFLAWAKRNDIYLHSKRVEVEWAARQYRIKGHISNKILGGSTRNILIRNAVSNGITEEQIRAEMDHIHNLIIIGVTFNSGDAYVYTNSVHNALFARTCMMSRTAYKGCKVEFFRDECDVPLPVPVLKGKAPLPGPVKKQHTMTNRFDLLNIEGDENGSDEENRAPVADVSDDDGTVGLMTRRGVRLDFLDSDSV</sequence>
<dbReference type="STRING" id="717646.M2N1E7"/>
<accession>M2N1E7</accession>
<dbReference type="EMBL" id="KB445561">
    <property type="protein sequence ID" value="EMC92764.1"/>
    <property type="molecule type" value="Genomic_DNA"/>
</dbReference>
<dbReference type="Gene3D" id="3.30.70.330">
    <property type="match status" value="1"/>
</dbReference>
<gene>
    <name evidence="1" type="ORF">BAUCODRAFT_77457</name>
</gene>
<dbReference type="HOGENOM" id="CLU_043434_2_0_1"/>
<dbReference type="InterPro" id="IPR012677">
    <property type="entry name" value="Nucleotide-bd_a/b_plait_sf"/>
</dbReference>
<dbReference type="eggNOG" id="KOG0118">
    <property type="taxonomic scope" value="Eukaryota"/>
</dbReference>
<dbReference type="GO" id="GO:0003676">
    <property type="term" value="F:nucleic acid binding"/>
    <property type="evidence" value="ECO:0007669"/>
    <property type="project" value="InterPro"/>
</dbReference>
<dbReference type="OMA" id="MRIGFYP"/>
<dbReference type="OrthoDB" id="2935572at2759"/>